<keyword evidence="1" id="KW-1133">Transmembrane helix</keyword>
<comment type="caution">
    <text evidence="3">The sequence shown here is derived from an EMBL/GenBank/DDBJ whole genome shotgun (WGS) entry which is preliminary data.</text>
</comment>
<reference evidence="3 4" key="1">
    <citation type="journal article" date="2016" name="Int. J. Syst. Evol. Microbiol.">
        <title>Labrenzia salina sp. nov., isolated from the rhizosphere of the halophyte Arthrocnemum macrostachyum.</title>
        <authorList>
            <person name="Camacho M."/>
            <person name="Redondo-Gomez S."/>
            <person name="Rodriguez-Llorente I."/>
            <person name="Rohde M."/>
            <person name="Sproer C."/>
            <person name="Schumann P."/>
            <person name="Klenk H.P."/>
            <person name="Montero-Calasanz M.D.C."/>
        </authorList>
    </citation>
    <scope>NUCLEOTIDE SEQUENCE [LARGE SCALE GENOMIC DNA]</scope>
    <source>
        <strain evidence="3 4">DSM 29163</strain>
    </source>
</reference>
<dbReference type="Proteomes" id="UP001300261">
    <property type="component" value="Unassembled WGS sequence"/>
</dbReference>
<evidence type="ECO:0000313" key="3">
    <source>
        <dbReference type="EMBL" id="MCX2725654.1"/>
    </source>
</evidence>
<name>A0ABT3R952_9HYPH</name>
<dbReference type="RefSeq" id="WP_265966747.1">
    <property type="nucleotide sequence ID" value="NZ_JAPEVI010000003.1"/>
</dbReference>
<sequence length="204" mass="21974">MVVRFLLRGFWSDRDGISLTEGLIVFPIMVLVVSALIEFSYGMHQWNQAAKAVQLGARKAAVSCPLTEDFETVFAFDPALGGELIPASSATVSQCGPDENNCVAARLDRLVNGVAGSTWPGMATYFQQPDFGPDNVVVIYEQSGLGYHGRPEGPVVSLRLELRNVQFDLPVVGQLLGLGTINVPGFPVTVSTEDLREGPDDDCT</sequence>
<dbReference type="EMBL" id="JAPEVI010000003">
    <property type="protein sequence ID" value="MCX2725654.1"/>
    <property type="molecule type" value="Genomic_DNA"/>
</dbReference>
<evidence type="ECO:0000259" key="2">
    <source>
        <dbReference type="Pfam" id="PF07811"/>
    </source>
</evidence>
<evidence type="ECO:0000256" key="1">
    <source>
        <dbReference type="SAM" id="Phobius"/>
    </source>
</evidence>
<organism evidence="3 4">
    <name type="scientific">Roseibium salinum</name>
    <dbReference type="NCBI Taxonomy" id="1604349"/>
    <lineage>
        <taxon>Bacteria</taxon>
        <taxon>Pseudomonadati</taxon>
        <taxon>Pseudomonadota</taxon>
        <taxon>Alphaproteobacteria</taxon>
        <taxon>Hyphomicrobiales</taxon>
        <taxon>Stappiaceae</taxon>
        <taxon>Roseibium</taxon>
    </lineage>
</organism>
<feature type="domain" description="TadE-like" evidence="2">
    <location>
        <begin position="20"/>
        <end position="58"/>
    </location>
</feature>
<keyword evidence="1" id="KW-0472">Membrane</keyword>
<accession>A0ABT3R952</accession>
<keyword evidence="4" id="KW-1185">Reference proteome</keyword>
<keyword evidence="1" id="KW-0812">Transmembrane</keyword>
<gene>
    <name evidence="3" type="ORF">ON753_25400</name>
</gene>
<dbReference type="Pfam" id="PF07811">
    <property type="entry name" value="TadE"/>
    <property type="match status" value="1"/>
</dbReference>
<protein>
    <submittedName>
        <fullName evidence="3">Pilus assembly protein</fullName>
    </submittedName>
</protein>
<proteinExistence type="predicted"/>
<dbReference type="InterPro" id="IPR012495">
    <property type="entry name" value="TadE-like_dom"/>
</dbReference>
<evidence type="ECO:0000313" key="4">
    <source>
        <dbReference type="Proteomes" id="UP001300261"/>
    </source>
</evidence>
<feature type="transmembrane region" description="Helical" evidence="1">
    <location>
        <begin position="20"/>
        <end position="41"/>
    </location>
</feature>